<sequence length="196" mass="22398">MSKDDLNYWGSIYGLVHCGQFGEKSEQMKERVGSICAQALDIPEDFPSTSSGVQAAEVWSNCKLVFPFQIEKRWNFIDVMWQIIRQRPTNTDLLEKTVTVCWGIWKNRNAFRHGGTRKQGRAIVHGAMEMVEEYRTANEVRRQRLSNINSLEGKHILASIPSPSPKYHARCEDVETKTLNILVSHGLVFSVENDKS</sequence>
<dbReference type="EMBL" id="PKMF04000978">
    <property type="protein sequence ID" value="KAK7815833.1"/>
    <property type="molecule type" value="Genomic_DNA"/>
</dbReference>
<organism evidence="1 2">
    <name type="scientific">Quercus suber</name>
    <name type="common">Cork oak</name>
    <dbReference type="NCBI Taxonomy" id="58331"/>
    <lineage>
        <taxon>Eukaryota</taxon>
        <taxon>Viridiplantae</taxon>
        <taxon>Streptophyta</taxon>
        <taxon>Embryophyta</taxon>
        <taxon>Tracheophyta</taxon>
        <taxon>Spermatophyta</taxon>
        <taxon>Magnoliopsida</taxon>
        <taxon>eudicotyledons</taxon>
        <taxon>Gunneridae</taxon>
        <taxon>Pentapetalae</taxon>
        <taxon>rosids</taxon>
        <taxon>fabids</taxon>
        <taxon>Fagales</taxon>
        <taxon>Fagaceae</taxon>
        <taxon>Quercus</taxon>
    </lineage>
</organism>
<proteinExistence type="predicted"/>
<evidence type="ECO:0000313" key="1">
    <source>
        <dbReference type="EMBL" id="KAK7815833.1"/>
    </source>
</evidence>
<protein>
    <submittedName>
        <fullName evidence="1">Uncharacterized protein</fullName>
    </submittedName>
</protein>
<dbReference type="AlphaFoldDB" id="A0AAW0INS9"/>
<evidence type="ECO:0000313" key="2">
    <source>
        <dbReference type="Proteomes" id="UP000237347"/>
    </source>
</evidence>
<accession>A0AAW0INS9</accession>
<reference evidence="1 2" key="1">
    <citation type="journal article" date="2018" name="Sci. Data">
        <title>The draft genome sequence of cork oak.</title>
        <authorList>
            <person name="Ramos A.M."/>
            <person name="Usie A."/>
            <person name="Barbosa P."/>
            <person name="Barros P.M."/>
            <person name="Capote T."/>
            <person name="Chaves I."/>
            <person name="Simoes F."/>
            <person name="Abreu I."/>
            <person name="Carrasquinho I."/>
            <person name="Faro C."/>
            <person name="Guimaraes J.B."/>
            <person name="Mendonca D."/>
            <person name="Nobrega F."/>
            <person name="Rodrigues L."/>
            <person name="Saibo N.J.M."/>
            <person name="Varela M.C."/>
            <person name="Egas C."/>
            <person name="Matos J."/>
            <person name="Miguel C.M."/>
            <person name="Oliveira M.M."/>
            <person name="Ricardo C.P."/>
            <person name="Goncalves S."/>
        </authorList>
    </citation>
    <scope>NUCLEOTIDE SEQUENCE [LARGE SCALE GENOMIC DNA]</scope>
    <source>
        <strain evidence="2">cv. HL8</strain>
    </source>
</reference>
<dbReference type="Proteomes" id="UP000237347">
    <property type="component" value="Unassembled WGS sequence"/>
</dbReference>
<name>A0AAW0INS9_QUESU</name>
<comment type="caution">
    <text evidence="1">The sequence shown here is derived from an EMBL/GenBank/DDBJ whole genome shotgun (WGS) entry which is preliminary data.</text>
</comment>
<keyword evidence="2" id="KW-1185">Reference proteome</keyword>
<gene>
    <name evidence="1" type="ORF">CFP56_001099</name>
</gene>